<gene>
    <name evidence="1" type="ORF">HG263_03530</name>
</gene>
<dbReference type="Proteomes" id="UP000586305">
    <property type="component" value="Unassembled WGS sequence"/>
</dbReference>
<reference evidence="1 2" key="1">
    <citation type="submission" date="2020-04" db="EMBL/GenBank/DDBJ databases">
        <title>Pseudoalteromonas caenipelagi sp. nov., isolated from a tidal flat.</title>
        <authorList>
            <person name="Park S."/>
            <person name="Yoon J.-H."/>
        </authorList>
    </citation>
    <scope>NUCLEOTIDE SEQUENCE [LARGE SCALE GENOMIC DNA]</scope>
    <source>
        <strain evidence="1 2">JBTF-M23</strain>
    </source>
</reference>
<keyword evidence="2" id="KW-1185">Reference proteome</keyword>
<evidence type="ECO:0000313" key="2">
    <source>
        <dbReference type="Proteomes" id="UP000586305"/>
    </source>
</evidence>
<accession>A0A849VAG2</accession>
<organism evidence="1 2">
    <name type="scientific">Pseudoalteromonas caenipelagi</name>
    <dbReference type="NCBI Taxonomy" id="2726988"/>
    <lineage>
        <taxon>Bacteria</taxon>
        <taxon>Pseudomonadati</taxon>
        <taxon>Pseudomonadota</taxon>
        <taxon>Gammaproteobacteria</taxon>
        <taxon>Alteromonadales</taxon>
        <taxon>Pseudoalteromonadaceae</taxon>
        <taxon>Pseudoalteromonas</taxon>
    </lineage>
</organism>
<evidence type="ECO:0000313" key="1">
    <source>
        <dbReference type="EMBL" id="NOU49613.1"/>
    </source>
</evidence>
<proteinExistence type="predicted"/>
<dbReference type="RefSeq" id="WP_171624678.1">
    <property type="nucleotide sequence ID" value="NZ_JABBPG010000001.1"/>
</dbReference>
<protein>
    <submittedName>
        <fullName evidence="1">Uncharacterized protein</fullName>
    </submittedName>
</protein>
<dbReference type="EMBL" id="JABBPG010000001">
    <property type="protein sequence ID" value="NOU49613.1"/>
    <property type="molecule type" value="Genomic_DNA"/>
</dbReference>
<comment type="caution">
    <text evidence="1">The sequence shown here is derived from an EMBL/GenBank/DDBJ whole genome shotgun (WGS) entry which is preliminary data.</text>
</comment>
<sequence>MRLQLKKQKLKKLNNQEALIIDMKATKQVGGGANTLTGCAGLTCVKHM</sequence>
<name>A0A849VAG2_9GAMM</name>
<dbReference type="AlphaFoldDB" id="A0A849VAG2"/>